<evidence type="ECO:0000313" key="1">
    <source>
        <dbReference type="EMBL" id="GAH81923.1"/>
    </source>
</evidence>
<dbReference type="EMBL" id="BARU01036873">
    <property type="protein sequence ID" value="GAH81923.1"/>
    <property type="molecule type" value="Genomic_DNA"/>
</dbReference>
<accession>X1KIM2</accession>
<feature type="non-terminal residue" evidence="1">
    <location>
        <position position="50"/>
    </location>
</feature>
<gene>
    <name evidence="1" type="ORF">S03H2_57520</name>
</gene>
<protein>
    <submittedName>
        <fullName evidence="1">Uncharacterized protein</fullName>
    </submittedName>
</protein>
<comment type="caution">
    <text evidence="1">The sequence shown here is derived from an EMBL/GenBank/DDBJ whole genome shotgun (WGS) entry which is preliminary data.</text>
</comment>
<sequence length="50" mass="5627">MIIQKVVKTIPGLTKGKEIYGEWVNYIKEIENSDGKIYAPFTGGRPLNSE</sequence>
<reference evidence="1" key="1">
    <citation type="journal article" date="2014" name="Front. Microbiol.">
        <title>High frequency of phylogenetically diverse reductive dehalogenase-homologous genes in deep subseafloor sedimentary metagenomes.</title>
        <authorList>
            <person name="Kawai M."/>
            <person name="Futagami T."/>
            <person name="Toyoda A."/>
            <person name="Takaki Y."/>
            <person name="Nishi S."/>
            <person name="Hori S."/>
            <person name="Arai W."/>
            <person name="Tsubouchi T."/>
            <person name="Morono Y."/>
            <person name="Uchiyama I."/>
            <person name="Ito T."/>
            <person name="Fujiyama A."/>
            <person name="Inagaki F."/>
            <person name="Takami H."/>
        </authorList>
    </citation>
    <scope>NUCLEOTIDE SEQUENCE</scope>
    <source>
        <strain evidence="1">Expedition CK06-06</strain>
    </source>
</reference>
<organism evidence="1">
    <name type="scientific">marine sediment metagenome</name>
    <dbReference type="NCBI Taxonomy" id="412755"/>
    <lineage>
        <taxon>unclassified sequences</taxon>
        <taxon>metagenomes</taxon>
        <taxon>ecological metagenomes</taxon>
    </lineage>
</organism>
<dbReference type="AlphaFoldDB" id="X1KIM2"/>
<name>X1KIM2_9ZZZZ</name>
<proteinExistence type="predicted"/>